<dbReference type="PANTHER" id="PTHR28629">
    <property type="entry name" value="TRIOKINASE/FMN CYCLASE"/>
    <property type="match status" value="1"/>
</dbReference>
<dbReference type="AlphaFoldDB" id="A0A2T2ZB06"/>
<dbReference type="NCBIfam" id="TIGR02365">
    <property type="entry name" value="dha_L_ycgS"/>
    <property type="match status" value="1"/>
</dbReference>
<comment type="caution">
    <text evidence="4">The sequence shown here is derived from an EMBL/GenBank/DDBJ whole genome shotgun (WGS) entry which is preliminary data.</text>
</comment>
<dbReference type="Pfam" id="PF02734">
    <property type="entry name" value="Dak2"/>
    <property type="match status" value="1"/>
</dbReference>
<reference evidence="4 5" key="1">
    <citation type="submission" date="2018-02" db="EMBL/GenBank/DDBJ databases">
        <title>8 Nocardia nova and 1 Nocardia cyriacigeorgica strain used for evolution to TMP-SMX.</title>
        <authorList>
            <person name="Mehta H."/>
            <person name="Weng J."/>
            <person name="Shamoo Y."/>
        </authorList>
    </citation>
    <scope>NUCLEOTIDE SEQUENCE [LARGE SCALE GENOMIC DNA]</scope>
    <source>
        <strain evidence="4 5">ATCC 33727</strain>
    </source>
</reference>
<dbReference type="EMBL" id="PYHS01000003">
    <property type="protein sequence ID" value="PSR64930.1"/>
    <property type="molecule type" value="Genomic_DNA"/>
</dbReference>
<evidence type="ECO:0000313" key="4">
    <source>
        <dbReference type="EMBL" id="PSR64930.1"/>
    </source>
</evidence>
<dbReference type="SUPFAM" id="SSF101473">
    <property type="entry name" value="DhaL-like"/>
    <property type="match status" value="1"/>
</dbReference>
<sequence>MTSEAMTTLDTTVARLHEVFIAAEPALTTLDEITGDGDFGVNLREGFSEVADRLAAPDSPAPWDTVRAVFLDEVGGTSGPLFGLLFQSLGTRAARSDSYIDALRSGISDGLAAIQRVGEAEVGDRTMVDALVPAVEALSGGDDDVAAMVSAAVDGALSTADLRARRGRASYVGERAVGHPDPGAVGVALLLCVLAEPVSGTEISNEERVRLLDVVSGSTSGND</sequence>
<evidence type="ECO:0000256" key="2">
    <source>
        <dbReference type="ARBA" id="ARBA00022777"/>
    </source>
</evidence>
<evidence type="ECO:0000313" key="5">
    <source>
        <dbReference type="Proteomes" id="UP000241647"/>
    </source>
</evidence>
<protein>
    <submittedName>
        <fullName evidence="4">Dihydroxyacetone kinase subunit L</fullName>
    </submittedName>
</protein>
<dbReference type="PANTHER" id="PTHR28629:SF4">
    <property type="entry name" value="TRIOKINASE_FMN CYCLASE"/>
    <property type="match status" value="1"/>
</dbReference>
<feature type="domain" description="DhaL" evidence="3">
    <location>
        <begin position="7"/>
        <end position="196"/>
    </location>
</feature>
<dbReference type="InterPro" id="IPR036117">
    <property type="entry name" value="DhaL_dom_sf"/>
</dbReference>
<dbReference type="GO" id="GO:0019563">
    <property type="term" value="P:glycerol catabolic process"/>
    <property type="evidence" value="ECO:0007669"/>
    <property type="project" value="TreeGrafter"/>
</dbReference>
<dbReference type="InterPro" id="IPR004007">
    <property type="entry name" value="DhaL_dom"/>
</dbReference>
<dbReference type="RefSeq" id="WP_063909376.1">
    <property type="nucleotide sequence ID" value="NZ_PYHS01000003.1"/>
</dbReference>
<dbReference type="GO" id="GO:0004371">
    <property type="term" value="F:glycerone kinase activity"/>
    <property type="evidence" value="ECO:0007669"/>
    <property type="project" value="InterPro"/>
</dbReference>
<name>A0A2T2ZB06_9NOCA</name>
<keyword evidence="2 4" id="KW-0418">Kinase</keyword>
<dbReference type="InterPro" id="IPR050861">
    <property type="entry name" value="Dihydroxyacetone_Kinase"/>
</dbReference>
<dbReference type="Gene3D" id="1.25.40.340">
    <property type="match status" value="1"/>
</dbReference>
<dbReference type="GO" id="GO:0005829">
    <property type="term" value="C:cytosol"/>
    <property type="evidence" value="ECO:0007669"/>
    <property type="project" value="TreeGrafter"/>
</dbReference>
<evidence type="ECO:0000259" key="3">
    <source>
        <dbReference type="PROSITE" id="PS51480"/>
    </source>
</evidence>
<dbReference type="PROSITE" id="PS51480">
    <property type="entry name" value="DHAL"/>
    <property type="match status" value="1"/>
</dbReference>
<dbReference type="InterPro" id="IPR012737">
    <property type="entry name" value="DhaK_L_YcgS"/>
</dbReference>
<dbReference type="SMART" id="SM01120">
    <property type="entry name" value="Dak2"/>
    <property type="match status" value="1"/>
</dbReference>
<organism evidence="4 5">
    <name type="scientific">Nocardia nova</name>
    <dbReference type="NCBI Taxonomy" id="37330"/>
    <lineage>
        <taxon>Bacteria</taxon>
        <taxon>Bacillati</taxon>
        <taxon>Actinomycetota</taxon>
        <taxon>Actinomycetes</taxon>
        <taxon>Mycobacteriales</taxon>
        <taxon>Nocardiaceae</taxon>
        <taxon>Nocardia</taxon>
    </lineage>
</organism>
<gene>
    <name evidence="4" type="primary">dhaL</name>
    <name evidence="4" type="ORF">C8259_08180</name>
</gene>
<proteinExistence type="predicted"/>
<accession>A0A2T2ZB06</accession>
<dbReference type="Proteomes" id="UP000241647">
    <property type="component" value="Unassembled WGS sequence"/>
</dbReference>
<evidence type="ECO:0000256" key="1">
    <source>
        <dbReference type="ARBA" id="ARBA00022679"/>
    </source>
</evidence>
<dbReference type="FunFam" id="1.25.40.340:FF:000002">
    <property type="entry name" value="Dihydroxyacetone kinase, L subunit"/>
    <property type="match status" value="1"/>
</dbReference>
<keyword evidence="1" id="KW-0808">Transferase</keyword>